<accession>A0A0A1ZDN5</accession>
<comment type="caution">
    <text evidence="1">The sequence shown here is derived from an EMBL/GenBank/DDBJ whole genome shotgun (WGS) entry which is preliminary data.</text>
</comment>
<dbReference type="STRING" id="59925.EU91_0709"/>
<proteinExistence type="predicted"/>
<protein>
    <submittedName>
        <fullName evidence="1">Uncharacterized protein</fullName>
    </submittedName>
</protein>
<organism evidence="1 2">
    <name type="scientific">Prochlorococcus marinus str. GP2</name>
    <dbReference type="NCBI Taxonomy" id="59925"/>
    <lineage>
        <taxon>Bacteria</taxon>
        <taxon>Bacillati</taxon>
        <taxon>Cyanobacteriota</taxon>
        <taxon>Cyanophyceae</taxon>
        <taxon>Synechococcales</taxon>
        <taxon>Prochlorococcaceae</taxon>
        <taxon>Prochlorococcus</taxon>
    </lineage>
</organism>
<reference evidence="2" key="1">
    <citation type="journal article" date="2014" name="Sci. Data">
        <title>Genomes of diverse isolates of the marine cyanobacterium Prochlorococcus.</title>
        <authorList>
            <person name="Biller S."/>
            <person name="Berube P."/>
            <person name="Thompson J."/>
            <person name="Kelly L."/>
            <person name="Roggensack S."/>
            <person name="Awad L."/>
            <person name="Roache-Johnson K."/>
            <person name="Ding H."/>
            <person name="Giovannoni S.J."/>
            <person name="Moore L.R."/>
            <person name="Chisholm S.W."/>
        </authorList>
    </citation>
    <scope>NUCLEOTIDE SEQUENCE [LARGE SCALE GENOMIC DNA]</scope>
    <source>
        <strain evidence="2">GP2</strain>
    </source>
</reference>
<evidence type="ECO:0000313" key="1">
    <source>
        <dbReference type="EMBL" id="KGF87677.1"/>
    </source>
</evidence>
<dbReference type="EMBL" id="JNAH01000004">
    <property type="protein sequence ID" value="KGF87677.1"/>
    <property type="molecule type" value="Genomic_DNA"/>
</dbReference>
<name>A0A0A1ZDN5_PROMR</name>
<evidence type="ECO:0000313" key="2">
    <source>
        <dbReference type="Proteomes" id="UP000030598"/>
    </source>
</evidence>
<sequence length="46" mass="5350">MTNLNPIKKKLSKLDRKISMQDPSKLLAEFFNGVVVELDEEYKHDS</sequence>
<dbReference type="AlphaFoldDB" id="A0A0A1ZDN5"/>
<gene>
    <name evidence="1" type="ORF">EU91_0709</name>
</gene>
<dbReference type="Proteomes" id="UP000030598">
    <property type="component" value="Unassembled WGS sequence"/>
</dbReference>
<dbReference type="RefSeq" id="WP_193741594.1">
    <property type="nucleotide sequence ID" value="NZ_CP138934.1"/>
</dbReference>